<proteinExistence type="predicted"/>
<dbReference type="AlphaFoldDB" id="A0A426ZCW0"/>
<reference evidence="2 3" key="1">
    <citation type="journal article" date="2014" name="Agronomy (Basel)">
        <title>A Draft Genome Sequence for Ensete ventricosum, the Drought-Tolerant Tree Against Hunger.</title>
        <authorList>
            <person name="Harrison J."/>
            <person name="Moore K.A."/>
            <person name="Paszkiewicz K."/>
            <person name="Jones T."/>
            <person name="Grant M."/>
            <person name="Ambacheew D."/>
            <person name="Muzemil S."/>
            <person name="Studholme D.J."/>
        </authorList>
    </citation>
    <scope>NUCLEOTIDE SEQUENCE [LARGE SCALE GENOMIC DNA]</scope>
</reference>
<organism evidence="2 3">
    <name type="scientific">Ensete ventricosum</name>
    <name type="common">Abyssinian banana</name>
    <name type="synonym">Musa ensete</name>
    <dbReference type="NCBI Taxonomy" id="4639"/>
    <lineage>
        <taxon>Eukaryota</taxon>
        <taxon>Viridiplantae</taxon>
        <taxon>Streptophyta</taxon>
        <taxon>Embryophyta</taxon>
        <taxon>Tracheophyta</taxon>
        <taxon>Spermatophyta</taxon>
        <taxon>Magnoliopsida</taxon>
        <taxon>Liliopsida</taxon>
        <taxon>Zingiberales</taxon>
        <taxon>Musaceae</taxon>
        <taxon>Ensete</taxon>
    </lineage>
</organism>
<name>A0A426ZCW0_ENSVE</name>
<evidence type="ECO:0000256" key="1">
    <source>
        <dbReference type="SAM" id="MobiDB-lite"/>
    </source>
</evidence>
<feature type="region of interest" description="Disordered" evidence="1">
    <location>
        <begin position="26"/>
        <end position="58"/>
    </location>
</feature>
<accession>A0A426ZCW0</accession>
<evidence type="ECO:0000313" key="2">
    <source>
        <dbReference type="EMBL" id="RRT61837.1"/>
    </source>
</evidence>
<sequence length="149" mass="16126">MVCRSCEGSEGDDIEAVPLAGGVLRQKRRRSRPLRAPRQRGSWKALGAPTRRSNWKPNKKVTSPSLFFSFDLGLEALMDHFRHSRFACHDDEYMPVVFSPPRDGRQLTDPVLVAGGREATARGNNLADGGSVAPAEVDGCAASSTTAST</sequence>
<dbReference type="EMBL" id="AMZH03007229">
    <property type="protein sequence ID" value="RRT61837.1"/>
    <property type="molecule type" value="Genomic_DNA"/>
</dbReference>
<feature type="region of interest" description="Disordered" evidence="1">
    <location>
        <begin position="123"/>
        <end position="149"/>
    </location>
</feature>
<comment type="caution">
    <text evidence="2">The sequence shown here is derived from an EMBL/GenBank/DDBJ whole genome shotgun (WGS) entry which is preliminary data.</text>
</comment>
<evidence type="ECO:0000313" key="3">
    <source>
        <dbReference type="Proteomes" id="UP000287651"/>
    </source>
</evidence>
<feature type="compositionally biased region" description="Basic residues" evidence="1">
    <location>
        <begin position="26"/>
        <end position="38"/>
    </location>
</feature>
<protein>
    <submittedName>
        <fullName evidence="2">Uncharacterized protein</fullName>
    </submittedName>
</protein>
<gene>
    <name evidence="2" type="ORF">B296_00030850</name>
</gene>
<dbReference type="Proteomes" id="UP000287651">
    <property type="component" value="Unassembled WGS sequence"/>
</dbReference>